<dbReference type="Gene3D" id="3.40.50.1000">
    <property type="entry name" value="HAD superfamily/HAD-like"/>
    <property type="match status" value="2"/>
</dbReference>
<dbReference type="InterPro" id="IPR006353">
    <property type="entry name" value="HAD-SF_hydro_IIA_CECR5"/>
</dbReference>
<reference evidence="3 4" key="1">
    <citation type="submission" date="2015-12" db="EMBL/GenBank/DDBJ databases">
        <title>The genome of Folsomia candida.</title>
        <authorList>
            <person name="Faddeeva A."/>
            <person name="Derks M.F."/>
            <person name="Anvar Y."/>
            <person name="Smit S."/>
            <person name="Van Straalen N."/>
            <person name="Roelofs D."/>
        </authorList>
    </citation>
    <scope>NUCLEOTIDE SEQUENCE [LARGE SCALE GENOMIC DNA]</scope>
    <source>
        <strain evidence="3 4">VU population</strain>
        <tissue evidence="3">Whole body</tissue>
    </source>
</reference>
<gene>
    <name evidence="3" type="ORF">Fcan01_12768</name>
</gene>
<dbReference type="GO" id="GO:0046474">
    <property type="term" value="P:glycerophospholipid biosynthetic process"/>
    <property type="evidence" value="ECO:0007669"/>
    <property type="project" value="TreeGrafter"/>
</dbReference>
<evidence type="ECO:0000256" key="1">
    <source>
        <dbReference type="ARBA" id="ARBA00022729"/>
    </source>
</evidence>
<dbReference type="InterPro" id="IPR006357">
    <property type="entry name" value="HAD-SF_hydro_IIA"/>
</dbReference>
<evidence type="ECO:0000313" key="4">
    <source>
        <dbReference type="Proteomes" id="UP000198287"/>
    </source>
</evidence>
<keyword evidence="4" id="KW-1185">Reference proteome</keyword>
<organism evidence="3 4">
    <name type="scientific">Folsomia candida</name>
    <name type="common">Springtail</name>
    <dbReference type="NCBI Taxonomy" id="158441"/>
    <lineage>
        <taxon>Eukaryota</taxon>
        <taxon>Metazoa</taxon>
        <taxon>Ecdysozoa</taxon>
        <taxon>Arthropoda</taxon>
        <taxon>Hexapoda</taxon>
        <taxon>Collembola</taxon>
        <taxon>Entomobryomorpha</taxon>
        <taxon>Isotomoidea</taxon>
        <taxon>Isotomidae</taxon>
        <taxon>Proisotominae</taxon>
        <taxon>Folsomia</taxon>
    </lineage>
</organism>
<dbReference type="Proteomes" id="UP000198287">
    <property type="component" value="Unassembled WGS sequence"/>
</dbReference>
<dbReference type="OMA" id="RDWASDQ"/>
<dbReference type="NCBIfam" id="TIGR01456">
    <property type="entry name" value="CECR5"/>
    <property type="match status" value="1"/>
</dbReference>
<evidence type="ECO:0000256" key="2">
    <source>
        <dbReference type="ARBA" id="ARBA00069384"/>
    </source>
</evidence>
<dbReference type="InterPro" id="IPR036412">
    <property type="entry name" value="HAD-like_sf"/>
</dbReference>
<dbReference type="Pfam" id="PF13344">
    <property type="entry name" value="Hydrolase_6"/>
    <property type="match status" value="1"/>
</dbReference>
<dbReference type="FunFam" id="3.40.50.1000:FF:000081">
    <property type="entry name" value="Haloacid dehalogenase like hydrolase domain containing 5"/>
    <property type="match status" value="1"/>
</dbReference>
<evidence type="ECO:0000313" key="3">
    <source>
        <dbReference type="EMBL" id="OXA52811.1"/>
    </source>
</evidence>
<name>A0A226E7E5_FOLCA</name>
<sequence>MAVKFCRQIRNKVGGMSELESAFAHHSSKMRPFSTRLQQQDCGFGLLFDIDGVIVRGRKILPFAPDAFRKLVNNDGRFRVPTVFVTNGGNMLRHDKALQLSNWLGIDIHEDQVVMAHSPLRLFKGFHDKRVLVSGQGPVVDIATNLGFTKVTTIDDVRTAFPVLDAVDHKRRVSASSEDLEDQFKRIEAIVLFGEPIRWETSLQLLIDILLSSGHPKDVPKLVPRPHLPILACNMDLQWMAEAFMPRFGHGAFLVCLESLYKKITGQDLIYTALIGKPSEITYYHAERMLITHARQIGVDQPIRRIYCIGDNVNTDIFGSNLYNQYLARSRAVSTKRSAAMGARNIYHLLGNDPEESIQEAEQCHSVLVETGVFSHDREECLLDHTPRDFLPMEEKLRQPNFIVANVLHAVTNIFQQENFH</sequence>
<accession>A0A226E7E5</accession>
<dbReference type="OrthoDB" id="10251048at2759"/>
<dbReference type="STRING" id="158441.A0A226E7E5"/>
<dbReference type="PANTHER" id="PTHR14269:SF4">
    <property type="entry name" value="CAT EYE SYNDROME CRITICAL REGION PROTEIN 5"/>
    <property type="match status" value="1"/>
</dbReference>
<comment type="caution">
    <text evidence="3">The sequence shown here is derived from an EMBL/GenBank/DDBJ whole genome shotgun (WGS) entry which is preliminary data.</text>
</comment>
<dbReference type="SUPFAM" id="SSF56784">
    <property type="entry name" value="HAD-like"/>
    <property type="match status" value="1"/>
</dbReference>
<keyword evidence="1" id="KW-0732">Signal</keyword>
<dbReference type="PANTHER" id="PTHR14269">
    <property type="entry name" value="CDP-DIACYLGLYCEROL--GLYCEROL-3-PHOSPHATE 3-PHOSPHATIDYLTRANSFERASE-RELATED"/>
    <property type="match status" value="1"/>
</dbReference>
<dbReference type="GO" id="GO:0005739">
    <property type="term" value="C:mitochondrion"/>
    <property type="evidence" value="ECO:0007669"/>
    <property type="project" value="TreeGrafter"/>
</dbReference>
<dbReference type="InterPro" id="IPR050324">
    <property type="entry name" value="CDP-alcohol_PTase-I"/>
</dbReference>
<dbReference type="NCBIfam" id="TIGR01460">
    <property type="entry name" value="HAD-SF-IIA"/>
    <property type="match status" value="1"/>
</dbReference>
<protein>
    <recommendedName>
        <fullName evidence="2">Haloacid dehalogenase-like hydrolase domain-containing 5</fullName>
    </recommendedName>
</protein>
<dbReference type="InterPro" id="IPR023214">
    <property type="entry name" value="HAD_sf"/>
</dbReference>
<dbReference type="EMBL" id="LNIX01000006">
    <property type="protein sequence ID" value="OXA52811.1"/>
    <property type="molecule type" value="Genomic_DNA"/>
</dbReference>
<dbReference type="AlphaFoldDB" id="A0A226E7E5"/>
<proteinExistence type="predicted"/>